<comment type="caution">
    <text evidence="3">The sequence shown here is derived from an EMBL/GenBank/DDBJ whole genome shotgun (WGS) entry which is preliminary data.</text>
</comment>
<feature type="region of interest" description="Disordered" evidence="2">
    <location>
        <begin position="404"/>
        <end position="443"/>
    </location>
</feature>
<accession>A0A812XB74</accession>
<reference evidence="3" key="1">
    <citation type="submission" date="2021-02" db="EMBL/GenBank/DDBJ databases">
        <authorList>
            <person name="Dougan E. K."/>
            <person name="Rhodes N."/>
            <person name="Thang M."/>
            <person name="Chan C."/>
        </authorList>
    </citation>
    <scope>NUCLEOTIDE SEQUENCE</scope>
</reference>
<dbReference type="Proteomes" id="UP000649617">
    <property type="component" value="Unassembled WGS sequence"/>
</dbReference>
<keyword evidence="1" id="KW-0175">Coiled coil</keyword>
<evidence type="ECO:0000256" key="2">
    <source>
        <dbReference type="SAM" id="MobiDB-lite"/>
    </source>
</evidence>
<proteinExistence type="predicted"/>
<feature type="compositionally biased region" description="Basic and acidic residues" evidence="2">
    <location>
        <begin position="404"/>
        <end position="441"/>
    </location>
</feature>
<sequence length="564" mass="62528">VACAAFRCAATLEAALDAGLRTEAHDEGAIRSAATDFEGQFKKAEQKLREVMSKRWPDVESPSQALSAIQDLEKVASTPTLDGQGSALRRAWLFQLHRLQVPFAYGLASCRVAKEPAAPPERTHSEPSPSSSPAEEDGAMAALMRLQNRKTKDKQEEAKEVEPVTAEATAIEDPVPADEENRKGVDAEALLPWEIFQSERTRWEPLRCRLLGIAAALARTASLPALPALPEELLRVAKNIEVSLSRSITSGDADPVIFWEALRDSVDPILAVLDQLQAQAVLATSSIHDEEEPPRDLRPSRRFVDPPCWAFCSLEVQKRIEEIDVKQREVREVQKQLTEQKKHLTEAEEELHRAEKRGQDLRENLEDQAACEDLQASEKTLRAEVATSAAAQAALLREVDQARTRGDELERASKEEAKRQDRLEKDIEAVRQRPKRDEDGRATAPELAALRVAQKKGAQELYALQVAGCEALRPLPVAAAPTFPQVALEDCAGKYATLRKGLLKECTQARISKLPQALAELEDGSSNLQLLQLKLAEIRAEWYALNSEPVSVMQPRRLLRHPCT</sequence>
<keyword evidence="4" id="KW-1185">Reference proteome</keyword>
<dbReference type="OrthoDB" id="10586813at2759"/>
<organism evidence="3 4">
    <name type="scientific">Symbiodinium pilosum</name>
    <name type="common">Dinoflagellate</name>
    <dbReference type="NCBI Taxonomy" id="2952"/>
    <lineage>
        <taxon>Eukaryota</taxon>
        <taxon>Sar</taxon>
        <taxon>Alveolata</taxon>
        <taxon>Dinophyceae</taxon>
        <taxon>Suessiales</taxon>
        <taxon>Symbiodiniaceae</taxon>
        <taxon>Symbiodinium</taxon>
    </lineage>
</organism>
<evidence type="ECO:0000313" key="3">
    <source>
        <dbReference type="EMBL" id="CAE7720016.1"/>
    </source>
</evidence>
<dbReference type="EMBL" id="CAJNIZ010045438">
    <property type="protein sequence ID" value="CAE7720016.1"/>
    <property type="molecule type" value="Genomic_DNA"/>
</dbReference>
<name>A0A812XB74_SYMPI</name>
<evidence type="ECO:0000313" key="4">
    <source>
        <dbReference type="Proteomes" id="UP000649617"/>
    </source>
</evidence>
<evidence type="ECO:0000256" key="1">
    <source>
        <dbReference type="SAM" id="Coils"/>
    </source>
</evidence>
<feature type="coiled-coil region" evidence="1">
    <location>
        <begin position="316"/>
        <end position="364"/>
    </location>
</feature>
<dbReference type="AlphaFoldDB" id="A0A812XB74"/>
<gene>
    <name evidence="3" type="ORF">SPIL2461_LOCUS20501</name>
</gene>
<feature type="region of interest" description="Disordered" evidence="2">
    <location>
        <begin position="116"/>
        <end position="136"/>
    </location>
</feature>
<feature type="non-terminal residue" evidence="3">
    <location>
        <position position="564"/>
    </location>
</feature>
<protein>
    <submittedName>
        <fullName evidence="3">Uncharacterized protein</fullName>
    </submittedName>
</protein>
<feature type="non-terminal residue" evidence="3">
    <location>
        <position position="1"/>
    </location>
</feature>